<organism evidence="2 3">
    <name type="scientific">Amorphotheca resinae ATCC 22711</name>
    <dbReference type="NCBI Taxonomy" id="857342"/>
    <lineage>
        <taxon>Eukaryota</taxon>
        <taxon>Fungi</taxon>
        <taxon>Dikarya</taxon>
        <taxon>Ascomycota</taxon>
        <taxon>Pezizomycotina</taxon>
        <taxon>Leotiomycetes</taxon>
        <taxon>Helotiales</taxon>
        <taxon>Amorphothecaceae</taxon>
        <taxon>Amorphotheca</taxon>
    </lineage>
</organism>
<dbReference type="Proteomes" id="UP000241818">
    <property type="component" value="Unassembled WGS sequence"/>
</dbReference>
<sequence>MATAEGKGIGERKDANRETAGYEHLRKRNGCESNMEAGLIDVIRRTFVRSSQGMMIAAVVAKARSAKSITVDYVDKTDTWTRPTNYPSTNVKAEFSQVVEDNASSLHDDTAKVAMKESEHQSDKDKRKHYTAFELNQDGKVIKVSHFVKVI</sequence>
<dbReference type="OrthoDB" id="3430154at2759"/>
<dbReference type="InParanoid" id="A0A2T3AQ86"/>
<reference evidence="2 3" key="1">
    <citation type="journal article" date="2018" name="New Phytol.">
        <title>Comparative genomics and transcriptomics depict ericoid mycorrhizal fungi as versatile saprotrophs and plant mutualists.</title>
        <authorList>
            <person name="Martino E."/>
            <person name="Morin E."/>
            <person name="Grelet G.A."/>
            <person name="Kuo A."/>
            <person name="Kohler A."/>
            <person name="Daghino S."/>
            <person name="Barry K.W."/>
            <person name="Cichocki N."/>
            <person name="Clum A."/>
            <person name="Dockter R.B."/>
            <person name="Hainaut M."/>
            <person name="Kuo R.C."/>
            <person name="LaButti K."/>
            <person name="Lindahl B.D."/>
            <person name="Lindquist E.A."/>
            <person name="Lipzen A."/>
            <person name="Khouja H.R."/>
            <person name="Magnuson J."/>
            <person name="Murat C."/>
            <person name="Ohm R.A."/>
            <person name="Singer S.W."/>
            <person name="Spatafora J.W."/>
            <person name="Wang M."/>
            <person name="Veneault-Fourrey C."/>
            <person name="Henrissat B."/>
            <person name="Grigoriev I.V."/>
            <person name="Martin F.M."/>
            <person name="Perotto S."/>
        </authorList>
    </citation>
    <scope>NUCLEOTIDE SEQUENCE [LARGE SCALE GENOMIC DNA]</scope>
    <source>
        <strain evidence="2 3">ATCC 22711</strain>
    </source>
</reference>
<feature type="region of interest" description="Disordered" evidence="1">
    <location>
        <begin position="1"/>
        <end position="22"/>
    </location>
</feature>
<name>A0A2T3AQ86_AMORE</name>
<proteinExistence type="predicted"/>
<protein>
    <submittedName>
        <fullName evidence="2">Uncharacterized protein</fullName>
    </submittedName>
</protein>
<feature type="compositionally biased region" description="Basic and acidic residues" evidence="1">
    <location>
        <begin position="8"/>
        <end position="22"/>
    </location>
</feature>
<evidence type="ECO:0000313" key="3">
    <source>
        <dbReference type="Proteomes" id="UP000241818"/>
    </source>
</evidence>
<keyword evidence="3" id="KW-1185">Reference proteome</keyword>
<dbReference type="GeneID" id="36572961"/>
<dbReference type="AlphaFoldDB" id="A0A2T3AQ86"/>
<dbReference type="EMBL" id="KZ679019">
    <property type="protein sequence ID" value="PSS07170.1"/>
    <property type="molecule type" value="Genomic_DNA"/>
</dbReference>
<dbReference type="RefSeq" id="XP_024716826.1">
    <property type="nucleotide sequence ID" value="XM_024864880.1"/>
</dbReference>
<gene>
    <name evidence="2" type="ORF">M430DRAFT_23319</name>
</gene>
<accession>A0A2T3AQ86</accession>
<evidence type="ECO:0000313" key="2">
    <source>
        <dbReference type="EMBL" id="PSS07170.1"/>
    </source>
</evidence>
<evidence type="ECO:0000256" key="1">
    <source>
        <dbReference type="SAM" id="MobiDB-lite"/>
    </source>
</evidence>